<accession>A0A7W3SZN8</accession>
<protein>
    <submittedName>
        <fullName evidence="1">Uncharacterized protein</fullName>
    </submittedName>
</protein>
<dbReference type="AlphaFoldDB" id="A0A7W3SZN8"/>
<sequence length="68" mass="7082">MPPQVVEYPGDDAFPVFGEAAGTRITTGSDRCPIVAAEVPFAAYGMGKFGRVAPAPIDHGTAFTEIRG</sequence>
<reference evidence="2" key="1">
    <citation type="submission" date="2019-10" db="EMBL/GenBank/DDBJ databases">
        <title>Streptomyces sp. nov., a novel actinobacterium isolated from alkaline environment.</title>
        <authorList>
            <person name="Golinska P."/>
        </authorList>
    </citation>
    <scope>NUCLEOTIDE SEQUENCE [LARGE SCALE GENOMIC DNA]</scope>
    <source>
        <strain evidence="2">DSM 42108</strain>
    </source>
</reference>
<dbReference type="EMBL" id="VKHS01000017">
    <property type="protein sequence ID" value="MBB0228284.1"/>
    <property type="molecule type" value="Genomic_DNA"/>
</dbReference>
<comment type="caution">
    <text evidence="1">The sequence shown here is derived from an EMBL/GenBank/DDBJ whole genome shotgun (WGS) entry which is preliminary data.</text>
</comment>
<name>A0A7W3SZN8_9ACTN</name>
<keyword evidence="2" id="KW-1185">Reference proteome</keyword>
<gene>
    <name evidence="1" type="ORF">FOE67_01825</name>
</gene>
<evidence type="ECO:0000313" key="2">
    <source>
        <dbReference type="Proteomes" id="UP000530234"/>
    </source>
</evidence>
<proteinExistence type="predicted"/>
<dbReference type="Proteomes" id="UP000530234">
    <property type="component" value="Unassembled WGS sequence"/>
</dbReference>
<dbReference type="RefSeq" id="WP_182659972.1">
    <property type="nucleotide sequence ID" value="NZ_VKHS01000017.1"/>
</dbReference>
<organism evidence="1 2">
    <name type="scientific">Streptomyces calidiresistens</name>
    <dbReference type="NCBI Taxonomy" id="1485586"/>
    <lineage>
        <taxon>Bacteria</taxon>
        <taxon>Bacillati</taxon>
        <taxon>Actinomycetota</taxon>
        <taxon>Actinomycetes</taxon>
        <taxon>Kitasatosporales</taxon>
        <taxon>Streptomycetaceae</taxon>
        <taxon>Streptomyces</taxon>
    </lineage>
</organism>
<evidence type="ECO:0000313" key="1">
    <source>
        <dbReference type="EMBL" id="MBB0228284.1"/>
    </source>
</evidence>